<dbReference type="EMBL" id="SPLM01000108">
    <property type="protein sequence ID" value="TMW60717.1"/>
    <property type="molecule type" value="Genomic_DNA"/>
</dbReference>
<dbReference type="OrthoDB" id="90617at2759"/>
<organism evidence="2 3">
    <name type="scientific">Pythium oligandrum</name>
    <name type="common">Mycoparasitic fungus</name>
    <dbReference type="NCBI Taxonomy" id="41045"/>
    <lineage>
        <taxon>Eukaryota</taxon>
        <taxon>Sar</taxon>
        <taxon>Stramenopiles</taxon>
        <taxon>Oomycota</taxon>
        <taxon>Peronosporomycetes</taxon>
        <taxon>Pythiales</taxon>
        <taxon>Pythiaceae</taxon>
        <taxon>Pythium</taxon>
    </lineage>
</organism>
<evidence type="ECO:0000313" key="2">
    <source>
        <dbReference type="EMBL" id="TMW60717.1"/>
    </source>
</evidence>
<accession>A0A8K1CEE7</accession>
<protein>
    <submittedName>
        <fullName evidence="2">Uncharacterized protein</fullName>
    </submittedName>
</protein>
<sequence length="83" mass="9481">MAAATPIKWKSEKLKREVPATLEPLEHKPTPKEDFEVMQLSKKPNREGSKYIKPRPVILESLGPPSQFDFVTQQPRIEQPDAT</sequence>
<name>A0A8K1CEE7_PYTOL</name>
<gene>
    <name evidence="2" type="ORF">Poli38472_000759</name>
</gene>
<feature type="compositionally biased region" description="Polar residues" evidence="1">
    <location>
        <begin position="69"/>
        <end position="83"/>
    </location>
</feature>
<dbReference type="AlphaFoldDB" id="A0A8K1CEE7"/>
<evidence type="ECO:0000256" key="1">
    <source>
        <dbReference type="SAM" id="MobiDB-lite"/>
    </source>
</evidence>
<reference evidence="2" key="1">
    <citation type="submission" date="2019-03" db="EMBL/GenBank/DDBJ databases">
        <title>Long read genome sequence of the mycoparasitic Pythium oligandrum ATCC 38472 isolated from sugarbeet rhizosphere.</title>
        <authorList>
            <person name="Gaulin E."/>
        </authorList>
    </citation>
    <scope>NUCLEOTIDE SEQUENCE</scope>
    <source>
        <strain evidence="2">ATCC 38472_TT</strain>
    </source>
</reference>
<feature type="region of interest" description="Disordered" evidence="1">
    <location>
        <begin position="39"/>
        <end position="83"/>
    </location>
</feature>
<comment type="caution">
    <text evidence="2">The sequence shown here is derived from an EMBL/GenBank/DDBJ whole genome shotgun (WGS) entry which is preliminary data.</text>
</comment>
<evidence type="ECO:0000313" key="3">
    <source>
        <dbReference type="Proteomes" id="UP000794436"/>
    </source>
</evidence>
<dbReference type="Proteomes" id="UP000794436">
    <property type="component" value="Unassembled WGS sequence"/>
</dbReference>
<keyword evidence="3" id="KW-1185">Reference proteome</keyword>
<proteinExistence type="predicted"/>